<keyword evidence="11" id="KW-0408">Iron</keyword>
<dbReference type="InterPro" id="IPR006067">
    <property type="entry name" value="NO2/SO3_Rdtase_4Fe4S_dom"/>
</dbReference>
<dbReference type="GO" id="GO:0004783">
    <property type="term" value="F:sulfite reductase (NADPH) activity"/>
    <property type="evidence" value="ECO:0007669"/>
    <property type="project" value="UniProtKB-EC"/>
</dbReference>
<comment type="pathway">
    <text evidence="3">Sulfur metabolism; hydrogen sulfide biosynthesis; hydrogen sulfide from sulfite (NADPH route): step 1/1.</text>
</comment>
<evidence type="ECO:0000256" key="15">
    <source>
        <dbReference type="ARBA" id="ARBA00057160"/>
    </source>
</evidence>
<keyword evidence="13" id="KW-0198">Cysteine biosynthesis</keyword>
<dbReference type="STRING" id="1121884.SAMN02745131_00731"/>
<reference evidence="19 20" key="1">
    <citation type="submission" date="2016-11" db="EMBL/GenBank/DDBJ databases">
        <authorList>
            <person name="Jaros S."/>
            <person name="Januszkiewicz K."/>
            <person name="Wedrychowicz H."/>
        </authorList>
    </citation>
    <scope>NUCLEOTIDE SEQUENCE [LARGE SCALE GENOMIC DNA]</scope>
    <source>
        <strain evidence="19 20">DSM 18119</strain>
    </source>
</reference>
<dbReference type="InterPro" id="IPR036136">
    <property type="entry name" value="Nit/Sulf_reduc_fer-like_dom_sf"/>
</dbReference>
<dbReference type="GO" id="GO:0046872">
    <property type="term" value="F:metal ion binding"/>
    <property type="evidence" value="ECO:0007669"/>
    <property type="project" value="UniProtKB-KW"/>
</dbReference>
<evidence type="ECO:0000256" key="1">
    <source>
        <dbReference type="ARBA" id="ARBA00001929"/>
    </source>
</evidence>
<dbReference type="Gene3D" id="3.90.480.10">
    <property type="entry name" value="Sulfite Reductase Hemoprotein,Domain 2"/>
    <property type="match status" value="1"/>
</dbReference>
<dbReference type="GO" id="GO:0020037">
    <property type="term" value="F:heme binding"/>
    <property type="evidence" value="ECO:0007669"/>
    <property type="project" value="InterPro"/>
</dbReference>
<dbReference type="GO" id="GO:0050311">
    <property type="term" value="F:sulfite reductase (ferredoxin) activity"/>
    <property type="evidence" value="ECO:0007669"/>
    <property type="project" value="TreeGrafter"/>
</dbReference>
<dbReference type="GO" id="GO:0009337">
    <property type="term" value="C:sulfite reductase complex (NADPH)"/>
    <property type="evidence" value="ECO:0007669"/>
    <property type="project" value="TreeGrafter"/>
</dbReference>
<keyword evidence="20" id="KW-1185">Reference proteome</keyword>
<dbReference type="InterPro" id="IPR005117">
    <property type="entry name" value="NiRdtase/SiRdtase_haem-b_fer"/>
</dbReference>
<accession>A0A1M4UPG8</accession>
<dbReference type="SUPFAM" id="SSF55124">
    <property type="entry name" value="Nitrite/Sulfite reductase N-terminal domain-like"/>
    <property type="match status" value="2"/>
</dbReference>
<dbReference type="OrthoDB" id="9803707at2"/>
<dbReference type="PRINTS" id="PR00397">
    <property type="entry name" value="SIROHAEM"/>
</dbReference>
<feature type="domain" description="Nitrite/sulphite reductase 4Fe-4S" evidence="17">
    <location>
        <begin position="169"/>
        <end position="323"/>
    </location>
</feature>
<dbReference type="PANTHER" id="PTHR11493">
    <property type="entry name" value="SULFITE REDUCTASE [NADPH] SUBUNIT BETA-RELATED"/>
    <property type="match status" value="1"/>
</dbReference>
<keyword evidence="13" id="KW-0028">Amino-acid biosynthesis</keyword>
<gene>
    <name evidence="19" type="ORF">SAMN02745131_00731</name>
</gene>
<keyword evidence="8" id="KW-0479">Metal-binding</keyword>
<evidence type="ECO:0000256" key="9">
    <source>
        <dbReference type="ARBA" id="ARBA00022857"/>
    </source>
</evidence>
<dbReference type="EC" id="1.8.1.2" evidence="5"/>
<feature type="domain" description="Nitrite/Sulfite reductase ferredoxin-like" evidence="18">
    <location>
        <begin position="71"/>
        <end position="130"/>
    </location>
</feature>
<dbReference type="FunFam" id="3.30.413.10:FF:000003">
    <property type="entry name" value="Sulfite reductase [NADPH] hemoprotein beta-component"/>
    <property type="match status" value="1"/>
</dbReference>
<name>A0A1M4UPG8_9BACT</name>
<evidence type="ECO:0000256" key="6">
    <source>
        <dbReference type="ARBA" id="ARBA00022485"/>
    </source>
</evidence>
<dbReference type="GO" id="GO:0019344">
    <property type="term" value="P:cysteine biosynthetic process"/>
    <property type="evidence" value="ECO:0007669"/>
    <property type="project" value="UniProtKB-KW"/>
</dbReference>
<evidence type="ECO:0000256" key="12">
    <source>
        <dbReference type="ARBA" id="ARBA00023014"/>
    </source>
</evidence>
<dbReference type="InterPro" id="IPR045169">
    <property type="entry name" value="NO2/SO3_Rdtase_4Fe4S_prot"/>
</dbReference>
<dbReference type="PANTHER" id="PTHR11493:SF47">
    <property type="entry name" value="SULFITE REDUCTASE [NADPH] SUBUNIT BETA"/>
    <property type="match status" value="1"/>
</dbReference>
<comment type="cofactor">
    <cofactor evidence="1">
        <name>siroheme</name>
        <dbReference type="ChEBI" id="CHEBI:60052"/>
    </cofactor>
</comment>
<dbReference type="Pfam" id="PF03460">
    <property type="entry name" value="NIR_SIR_ferr"/>
    <property type="match status" value="2"/>
</dbReference>
<evidence type="ECO:0000256" key="3">
    <source>
        <dbReference type="ARBA" id="ARBA00004774"/>
    </source>
</evidence>
<evidence type="ECO:0000256" key="4">
    <source>
        <dbReference type="ARBA" id="ARBA00010429"/>
    </source>
</evidence>
<dbReference type="InterPro" id="IPR045854">
    <property type="entry name" value="NO2/SO3_Rdtase_4Fe4S_sf"/>
</dbReference>
<dbReference type="Gene3D" id="3.90.480.20">
    <property type="match status" value="1"/>
</dbReference>
<evidence type="ECO:0000256" key="14">
    <source>
        <dbReference type="ARBA" id="ARBA00052219"/>
    </source>
</evidence>
<comment type="subunit">
    <text evidence="16">Alpha(8)-beta(8). The alpha component is a flavoprotein, the beta component is a hemoprotein.</text>
</comment>
<evidence type="ECO:0000259" key="18">
    <source>
        <dbReference type="Pfam" id="PF03460"/>
    </source>
</evidence>
<keyword evidence="9" id="KW-0521">NADP</keyword>
<evidence type="ECO:0000256" key="5">
    <source>
        <dbReference type="ARBA" id="ARBA00012604"/>
    </source>
</evidence>
<evidence type="ECO:0000256" key="13">
    <source>
        <dbReference type="ARBA" id="ARBA00023192"/>
    </source>
</evidence>
<organism evidence="19 20">
    <name type="scientific">Flavisolibacter ginsengisoli DSM 18119</name>
    <dbReference type="NCBI Taxonomy" id="1121884"/>
    <lineage>
        <taxon>Bacteria</taxon>
        <taxon>Pseudomonadati</taxon>
        <taxon>Bacteroidota</taxon>
        <taxon>Chitinophagia</taxon>
        <taxon>Chitinophagales</taxon>
        <taxon>Chitinophagaceae</taxon>
        <taxon>Flavisolibacter</taxon>
    </lineage>
</organism>
<sequence length="557" mass="62956">MAEQKNLSVVEKIKTASDGLRGTLKESLQDELTGAVREQDHALIKFHGMYEQDDRDLREERALKKLDKLYSFMIRLRIPGGLITPQQWIAAHHIAGNYSTGVIKITTRQTIQLHGILKRDIKPTLKDFNAVTLDSIAACGDVNRNVICSSHPSQSPLHKQIHDYAGKLSEALLPKTRAFYEIWLDEEVLADKKEEIDPLYQDHYLPRKFKIGIAIPPNNDVDVFGNDLGLIAIIENESLLGFNLAIGGGLSSTHGNPSTYPRLATVIGFVPANDKLMKAVYEVLTIQRDFGNRSDRKQARLKYTIDNMGVDVFKTELERRCGFPLGKAMPYQFTERKDYYGWRQSSSGKWHYTIFVENGRVVDDENLALKTALLKVAETGLAQFRFTPNQNLILSDIDELDKNEIEGILNQFGIIEHTDNSSLMRKNSIACVAFNTCPLALAEAQRYLPTLITKIEPLLKKHSLESEEISLRMTGCPNGCGRSPLAEIGFIGTAYGRYNLYLGGDRLGERLNQKFRDNLDEQEILTTLDEVFADYSLNRSSGETLGDFAWRKYFEQQ</sequence>
<dbReference type="NCBIfam" id="NF010029">
    <property type="entry name" value="PRK13504.1"/>
    <property type="match status" value="1"/>
</dbReference>
<dbReference type="Gene3D" id="3.30.413.10">
    <property type="entry name" value="Sulfite Reductase Hemoprotein, domain 1"/>
    <property type="match status" value="2"/>
</dbReference>
<dbReference type="InterPro" id="IPR006066">
    <property type="entry name" value="NO2/SO3_Rdtase_FeS/sirohaem_BS"/>
</dbReference>
<evidence type="ECO:0000256" key="2">
    <source>
        <dbReference type="ARBA" id="ARBA00001966"/>
    </source>
</evidence>
<evidence type="ECO:0000313" key="19">
    <source>
        <dbReference type="EMBL" id="SHE58661.1"/>
    </source>
</evidence>
<comment type="cofactor">
    <cofactor evidence="2">
        <name>[4Fe-4S] cluster</name>
        <dbReference type="ChEBI" id="CHEBI:49883"/>
    </cofactor>
</comment>
<feature type="domain" description="Nitrite/Sulfite reductase ferredoxin-like" evidence="18">
    <location>
        <begin position="346"/>
        <end position="410"/>
    </location>
</feature>
<evidence type="ECO:0000256" key="16">
    <source>
        <dbReference type="ARBA" id="ARBA00062253"/>
    </source>
</evidence>
<evidence type="ECO:0000259" key="17">
    <source>
        <dbReference type="Pfam" id="PF01077"/>
    </source>
</evidence>
<keyword evidence="10" id="KW-0560">Oxidoreductase</keyword>
<dbReference type="AlphaFoldDB" id="A0A1M4UPG8"/>
<keyword evidence="6" id="KW-0004">4Fe-4S</keyword>
<evidence type="ECO:0000256" key="8">
    <source>
        <dbReference type="ARBA" id="ARBA00022723"/>
    </source>
</evidence>
<comment type="catalytic activity">
    <reaction evidence="14">
        <text>hydrogen sulfide + 3 NADP(+) + 3 H2O = sulfite + 3 NADPH + 4 H(+)</text>
        <dbReference type="Rhea" id="RHEA:13801"/>
        <dbReference type="ChEBI" id="CHEBI:15377"/>
        <dbReference type="ChEBI" id="CHEBI:15378"/>
        <dbReference type="ChEBI" id="CHEBI:17359"/>
        <dbReference type="ChEBI" id="CHEBI:29919"/>
        <dbReference type="ChEBI" id="CHEBI:57783"/>
        <dbReference type="ChEBI" id="CHEBI:58349"/>
        <dbReference type="EC" id="1.8.1.2"/>
    </reaction>
</comment>
<protein>
    <recommendedName>
        <fullName evidence="5">assimilatory sulfite reductase (NADPH)</fullName>
        <ecNumber evidence="5">1.8.1.2</ecNumber>
    </recommendedName>
</protein>
<evidence type="ECO:0000256" key="10">
    <source>
        <dbReference type="ARBA" id="ARBA00023002"/>
    </source>
</evidence>
<evidence type="ECO:0000256" key="11">
    <source>
        <dbReference type="ARBA" id="ARBA00023004"/>
    </source>
</evidence>
<evidence type="ECO:0000313" key="20">
    <source>
        <dbReference type="Proteomes" id="UP000184048"/>
    </source>
</evidence>
<evidence type="ECO:0000256" key="7">
    <source>
        <dbReference type="ARBA" id="ARBA00022617"/>
    </source>
</evidence>
<comment type="function">
    <text evidence="15">Component of the sulfite reductase complex that catalyzes the 6-electron reduction of sulfite to sulfide. This is one of several activities required for the biosynthesis of L-cysteine from sulfate.</text>
</comment>
<proteinExistence type="inferred from homology"/>
<keyword evidence="7" id="KW-0349">Heme</keyword>
<dbReference type="Proteomes" id="UP000184048">
    <property type="component" value="Unassembled WGS sequence"/>
</dbReference>
<dbReference type="Pfam" id="PF01077">
    <property type="entry name" value="NIR_SIR"/>
    <property type="match status" value="1"/>
</dbReference>
<keyword evidence="12" id="KW-0411">Iron-sulfur</keyword>
<dbReference type="PROSITE" id="PS00365">
    <property type="entry name" value="NIR_SIR"/>
    <property type="match status" value="1"/>
</dbReference>
<comment type="similarity">
    <text evidence="4">Belongs to the nitrite and sulfite reductase 4Fe-4S domain family.</text>
</comment>
<dbReference type="SUPFAM" id="SSF56014">
    <property type="entry name" value="Nitrite and sulphite reductase 4Fe-4S domain-like"/>
    <property type="match status" value="2"/>
</dbReference>
<dbReference type="GO" id="GO:0051539">
    <property type="term" value="F:4 iron, 4 sulfur cluster binding"/>
    <property type="evidence" value="ECO:0007669"/>
    <property type="project" value="UniProtKB-KW"/>
</dbReference>
<dbReference type="GO" id="GO:0000103">
    <property type="term" value="P:sulfate assimilation"/>
    <property type="evidence" value="ECO:0007669"/>
    <property type="project" value="TreeGrafter"/>
</dbReference>
<dbReference type="EMBL" id="FQUU01000002">
    <property type="protein sequence ID" value="SHE58661.1"/>
    <property type="molecule type" value="Genomic_DNA"/>
</dbReference>